<name>A0ACA9PMG4_9GLOM</name>
<proteinExistence type="predicted"/>
<dbReference type="EMBL" id="CAJVPT010036211">
    <property type="protein sequence ID" value="CAG8713831.1"/>
    <property type="molecule type" value="Genomic_DNA"/>
</dbReference>
<evidence type="ECO:0000313" key="1">
    <source>
        <dbReference type="EMBL" id="CAG8713831.1"/>
    </source>
</evidence>
<protein>
    <submittedName>
        <fullName evidence="1">10626_t:CDS:1</fullName>
    </submittedName>
</protein>
<sequence>MNGGALAVGAAAGATASSSSASLQNKQSTQDSTSNNGVERPSIPIAAPIASTAAIAAAASGGNAGTPPSAWLTSFDNYNAQNAAHTPSTLFSEPDSAFSTQRLQQPPLSPTGGNGRQNSGVQQQPRVDDYAVSPFADAFNNGAGPSATPRPSGPTRSNSLLKRFSAAITSPFTRSSNPRNSTGASGYHYHRNSLLLQQQNNPSSPVADGTGDANGNGANGYYRGMNHFNLGIPLNYRPVATAASPTSTDPAFGFARQQQQTLKTEYGGEVLSPTATANQRGSRAGMDDFAFSSYTQETRERLMGSRASPLSPPPTNRGSGDDRIAEEGSTDPRSDADDEKEEKIVEYDGSTVYGSINDREVGYTGGKRWSADHGTVVSRNGSQRAPSESVHQPESSQLSRRQSTRSGRSDGNVRQRSNVTVLAVSLFSLHTHCVQSKALPPVPGTGLSQPLTILIFMMRVFMVSRRLSLSFPTWKLCELSLPFGWSVAIVSSTYSLSTIVL</sequence>
<accession>A0ACA9PMG4</accession>
<reference evidence="1" key="1">
    <citation type="submission" date="2021-06" db="EMBL/GenBank/DDBJ databases">
        <authorList>
            <person name="Kallberg Y."/>
            <person name="Tangrot J."/>
            <person name="Rosling A."/>
        </authorList>
    </citation>
    <scope>NUCLEOTIDE SEQUENCE</scope>
    <source>
        <strain evidence="1">CL356</strain>
    </source>
</reference>
<comment type="caution">
    <text evidence="1">The sequence shown here is derived from an EMBL/GenBank/DDBJ whole genome shotgun (WGS) entry which is preliminary data.</text>
</comment>
<keyword evidence="2" id="KW-1185">Reference proteome</keyword>
<dbReference type="Proteomes" id="UP000789525">
    <property type="component" value="Unassembled WGS sequence"/>
</dbReference>
<feature type="non-terminal residue" evidence="1">
    <location>
        <position position="501"/>
    </location>
</feature>
<organism evidence="1 2">
    <name type="scientific">Acaulospora colombiana</name>
    <dbReference type="NCBI Taxonomy" id="27376"/>
    <lineage>
        <taxon>Eukaryota</taxon>
        <taxon>Fungi</taxon>
        <taxon>Fungi incertae sedis</taxon>
        <taxon>Mucoromycota</taxon>
        <taxon>Glomeromycotina</taxon>
        <taxon>Glomeromycetes</taxon>
        <taxon>Diversisporales</taxon>
        <taxon>Acaulosporaceae</taxon>
        <taxon>Acaulospora</taxon>
    </lineage>
</organism>
<gene>
    <name evidence="1" type="ORF">ACOLOM_LOCUS10809</name>
</gene>
<evidence type="ECO:0000313" key="2">
    <source>
        <dbReference type="Proteomes" id="UP000789525"/>
    </source>
</evidence>